<dbReference type="SUPFAM" id="SSF53335">
    <property type="entry name" value="S-adenosyl-L-methionine-dependent methyltransferases"/>
    <property type="match status" value="1"/>
</dbReference>
<dbReference type="Pfam" id="PF13649">
    <property type="entry name" value="Methyltransf_25"/>
    <property type="match status" value="1"/>
</dbReference>
<keyword evidence="3" id="KW-0489">Methyltransferase</keyword>
<dbReference type="PANTHER" id="PTHR43861">
    <property type="entry name" value="TRANS-ACONITATE 2-METHYLTRANSFERASE-RELATED"/>
    <property type="match status" value="1"/>
</dbReference>
<dbReference type="CDD" id="cd02440">
    <property type="entry name" value="AdoMet_MTases"/>
    <property type="match status" value="1"/>
</dbReference>
<dbReference type="GO" id="GO:0032259">
    <property type="term" value="P:methylation"/>
    <property type="evidence" value="ECO:0007669"/>
    <property type="project" value="UniProtKB-KW"/>
</dbReference>
<dbReference type="Proteomes" id="UP001230807">
    <property type="component" value="Unassembled WGS sequence"/>
</dbReference>
<reference evidence="3 4" key="1">
    <citation type="submission" date="2023-06" db="EMBL/GenBank/DDBJ databases">
        <title>Influencing factors and mechanism of Cr(VI) reduction by facultative anaerobic Exiguobacterium sp. PY14.</title>
        <authorList>
            <person name="Zou L."/>
        </authorList>
    </citation>
    <scope>NUCLEOTIDE SEQUENCE [LARGE SCALE GENOMIC DNA]</scope>
    <source>
        <strain evidence="3 4">PY14</strain>
    </source>
</reference>
<evidence type="ECO:0000259" key="2">
    <source>
        <dbReference type="Pfam" id="PF13649"/>
    </source>
</evidence>
<proteinExistence type="predicted"/>
<evidence type="ECO:0000313" key="4">
    <source>
        <dbReference type="Proteomes" id="UP001230807"/>
    </source>
</evidence>
<protein>
    <submittedName>
        <fullName evidence="3">Methyltransferase domain-containing protein</fullName>
    </submittedName>
</protein>
<name>A0ABT7MLN7_9BACL</name>
<feature type="domain" description="Methyltransferase" evidence="2">
    <location>
        <begin position="35"/>
        <end position="128"/>
    </location>
</feature>
<dbReference type="EMBL" id="JASWER010000001">
    <property type="protein sequence ID" value="MDL5376083.1"/>
    <property type="molecule type" value="Genomic_DNA"/>
</dbReference>
<dbReference type="Gene3D" id="3.40.50.150">
    <property type="entry name" value="Vaccinia Virus protein VP39"/>
    <property type="match status" value="1"/>
</dbReference>
<evidence type="ECO:0000256" key="1">
    <source>
        <dbReference type="ARBA" id="ARBA00022679"/>
    </source>
</evidence>
<gene>
    <name evidence="3" type="ORF">QR695_03555</name>
</gene>
<keyword evidence="4" id="KW-1185">Reference proteome</keyword>
<dbReference type="GO" id="GO:0008168">
    <property type="term" value="F:methyltransferase activity"/>
    <property type="evidence" value="ECO:0007669"/>
    <property type="project" value="UniProtKB-KW"/>
</dbReference>
<organism evidence="3 4">
    <name type="scientific">Exiguobacterium mexicanum</name>
    <dbReference type="NCBI Taxonomy" id="340146"/>
    <lineage>
        <taxon>Bacteria</taxon>
        <taxon>Bacillati</taxon>
        <taxon>Bacillota</taxon>
        <taxon>Bacilli</taxon>
        <taxon>Bacillales</taxon>
        <taxon>Bacillales Family XII. Incertae Sedis</taxon>
        <taxon>Exiguobacterium</taxon>
    </lineage>
</organism>
<dbReference type="InterPro" id="IPR029063">
    <property type="entry name" value="SAM-dependent_MTases_sf"/>
</dbReference>
<evidence type="ECO:0000313" key="3">
    <source>
        <dbReference type="EMBL" id="MDL5376083.1"/>
    </source>
</evidence>
<sequence>MHEQVTKKAARLDSLQRMPAEEVLSFLSFAPDDHVLDLGAGTGYLSLPLAPLVTRVFAADHDQGILDYLETKALKLGHENVSPLLADFRKLPLDNDTIDKTVATISLHEVSPLHDALTEIYRTLKPGGRFLCLELEKQSTARGPRVTANEMEQSMRASGFNILEIVHPDSTIANQPVYIIIAKKEA</sequence>
<comment type="caution">
    <text evidence="3">The sequence shown here is derived from an EMBL/GenBank/DDBJ whole genome shotgun (WGS) entry which is preliminary data.</text>
</comment>
<accession>A0ABT7MLN7</accession>
<keyword evidence="1" id="KW-0808">Transferase</keyword>
<dbReference type="InterPro" id="IPR041698">
    <property type="entry name" value="Methyltransf_25"/>
</dbReference>
<dbReference type="RefSeq" id="WP_214719667.1">
    <property type="nucleotide sequence ID" value="NZ_CP183077.1"/>
</dbReference>